<evidence type="ECO:0008006" key="3">
    <source>
        <dbReference type="Google" id="ProtNLM"/>
    </source>
</evidence>
<proteinExistence type="predicted"/>
<accession>A0ABU6VQQ4</accession>
<sequence length="131" mass="14677">MEELEPSFINCKDTSNSDSSHKIAMEVSDQTLVNSEETLINDSPFNASMEVSNGRDILSEEIPVIGMRFSSEEDVDKFYRNYAMKVGFGVKIVALKGTKNLEKSSTGFWLAHERGIISQISILSRRPMLPL</sequence>
<protein>
    <recommendedName>
        <fullName evidence="3">FAR1 domain-containing protein</fullName>
    </recommendedName>
</protein>
<gene>
    <name evidence="1" type="ORF">PIB30_080901</name>
</gene>
<organism evidence="1 2">
    <name type="scientific">Stylosanthes scabra</name>
    <dbReference type="NCBI Taxonomy" id="79078"/>
    <lineage>
        <taxon>Eukaryota</taxon>
        <taxon>Viridiplantae</taxon>
        <taxon>Streptophyta</taxon>
        <taxon>Embryophyta</taxon>
        <taxon>Tracheophyta</taxon>
        <taxon>Spermatophyta</taxon>
        <taxon>Magnoliopsida</taxon>
        <taxon>eudicotyledons</taxon>
        <taxon>Gunneridae</taxon>
        <taxon>Pentapetalae</taxon>
        <taxon>rosids</taxon>
        <taxon>fabids</taxon>
        <taxon>Fabales</taxon>
        <taxon>Fabaceae</taxon>
        <taxon>Papilionoideae</taxon>
        <taxon>50 kb inversion clade</taxon>
        <taxon>dalbergioids sensu lato</taxon>
        <taxon>Dalbergieae</taxon>
        <taxon>Pterocarpus clade</taxon>
        <taxon>Stylosanthes</taxon>
    </lineage>
</organism>
<reference evidence="1 2" key="1">
    <citation type="journal article" date="2023" name="Plants (Basel)">
        <title>Bridging the Gap: Combining Genomics and Transcriptomics Approaches to Understand Stylosanthes scabra, an Orphan Legume from the Brazilian Caatinga.</title>
        <authorList>
            <person name="Ferreira-Neto J.R.C."/>
            <person name="da Silva M.D."/>
            <person name="Binneck E."/>
            <person name="de Melo N.F."/>
            <person name="da Silva R.H."/>
            <person name="de Melo A.L.T.M."/>
            <person name="Pandolfi V."/>
            <person name="Bustamante F.O."/>
            <person name="Brasileiro-Vidal A.C."/>
            <person name="Benko-Iseppon A.M."/>
        </authorList>
    </citation>
    <scope>NUCLEOTIDE SEQUENCE [LARGE SCALE GENOMIC DNA]</scope>
    <source>
        <tissue evidence="1">Leaves</tissue>
    </source>
</reference>
<keyword evidence="2" id="KW-1185">Reference proteome</keyword>
<dbReference type="Proteomes" id="UP001341840">
    <property type="component" value="Unassembled WGS sequence"/>
</dbReference>
<name>A0ABU6VQQ4_9FABA</name>
<evidence type="ECO:0000313" key="2">
    <source>
        <dbReference type="Proteomes" id="UP001341840"/>
    </source>
</evidence>
<dbReference type="EMBL" id="JASCZI010152227">
    <property type="protein sequence ID" value="MED6175712.1"/>
    <property type="molecule type" value="Genomic_DNA"/>
</dbReference>
<comment type="caution">
    <text evidence="1">The sequence shown here is derived from an EMBL/GenBank/DDBJ whole genome shotgun (WGS) entry which is preliminary data.</text>
</comment>
<evidence type="ECO:0000313" key="1">
    <source>
        <dbReference type="EMBL" id="MED6175712.1"/>
    </source>
</evidence>